<name>A0A419WAM7_9BACT</name>
<dbReference type="GO" id="GO:0005524">
    <property type="term" value="F:ATP binding"/>
    <property type="evidence" value="ECO:0007669"/>
    <property type="project" value="UniProtKB-KW"/>
</dbReference>
<evidence type="ECO:0000256" key="2">
    <source>
        <dbReference type="ARBA" id="ARBA00022840"/>
    </source>
</evidence>
<dbReference type="SUPFAM" id="SSF56801">
    <property type="entry name" value="Acetyl-CoA synthetase-like"/>
    <property type="match status" value="1"/>
</dbReference>
<proteinExistence type="predicted"/>
<reference evidence="5 6" key="1">
    <citation type="submission" date="2018-09" db="EMBL/GenBank/DDBJ databases">
        <title>Genomic Encyclopedia of Archaeal and Bacterial Type Strains, Phase II (KMG-II): from individual species to whole genera.</title>
        <authorList>
            <person name="Goeker M."/>
        </authorList>
    </citation>
    <scope>NUCLEOTIDE SEQUENCE [LARGE SCALE GENOMIC DNA]</scope>
    <source>
        <strain evidence="5 6">DSM 27148</strain>
    </source>
</reference>
<keyword evidence="2" id="KW-0067">ATP-binding</keyword>
<evidence type="ECO:0000259" key="4">
    <source>
        <dbReference type="Pfam" id="PF00501"/>
    </source>
</evidence>
<dbReference type="Pfam" id="PF00501">
    <property type="entry name" value="AMP-binding"/>
    <property type="match status" value="1"/>
</dbReference>
<evidence type="ECO:0000256" key="3">
    <source>
        <dbReference type="ARBA" id="ARBA00024484"/>
    </source>
</evidence>
<dbReference type="AlphaFoldDB" id="A0A419WAM7"/>
<dbReference type="PANTHER" id="PTHR43272">
    <property type="entry name" value="LONG-CHAIN-FATTY-ACID--COA LIGASE"/>
    <property type="match status" value="1"/>
</dbReference>
<gene>
    <name evidence="5" type="ORF">BC643_2891</name>
</gene>
<accession>A0A419WAM7</accession>
<dbReference type="PANTHER" id="PTHR43272:SF33">
    <property type="entry name" value="AMP-BINDING DOMAIN-CONTAINING PROTEIN-RELATED"/>
    <property type="match status" value="1"/>
</dbReference>
<sequence>MLEEDDIMNEKGLIAYYRQSFQQNKDLLLFSDYEGINYTYEDAAKLIYQIHGFFEKCGLAKGDKVALLGRNSSHWGITFLATISYGAVAVPILPDFNPADVHHIVGHSESMILFAGDQLLEKLDLNEMPQLEAVLSLQRMDPVWAKSAEILNFWRQPDYNRAAFNLKNIMPAELEDEDTCVISYTSGTSGFTKGVLLPARSLMSNIRFAREHMPLKQGEKIVSFLPMAHVFGLLFEFLFPATLGCHITFLTKAPTPQVIVKAFKEIQPHLILSVPLVIEKIYNKQIQPALEKPLTSFLLKVPGIRNLLYKKVRQKLVETFGGRFYEIVIGGAALNREVEDFFRKIKFPFTIGYGMTECGPLISYQAWNKTQPYSAGALVDRMQLKIDSADPYLEVGEIMVKGPNVMAGYYKNPEATAQSIDDDGWLRTGDLGITDANNFIYIRGRSKNMLLGPSGQNIYPEEIEAKLSSQHFILECVVVDREGKLVALVYPDYDSLQVHNHNTPEYVSHVMEEYRVKVNRELAKYSQISKIELVETEFEKTPKRNIKRFLYT</sequence>
<dbReference type="Gene3D" id="3.40.50.12780">
    <property type="entry name" value="N-terminal domain of ligase-like"/>
    <property type="match status" value="1"/>
</dbReference>
<dbReference type="Gene3D" id="3.30.300.30">
    <property type="match status" value="1"/>
</dbReference>
<dbReference type="EMBL" id="RAPN01000001">
    <property type="protein sequence ID" value="RKD92518.1"/>
    <property type="molecule type" value="Genomic_DNA"/>
</dbReference>
<dbReference type="RefSeq" id="WP_245994977.1">
    <property type="nucleotide sequence ID" value="NZ_RAPN01000001.1"/>
</dbReference>
<dbReference type="InterPro" id="IPR000873">
    <property type="entry name" value="AMP-dep_synth/lig_dom"/>
</dbReference>
<feature type="domain" description="AMP-dependent synthetase/ligase" evidence="4">
    <location>
        <begin position="22"/>
        <end position="410"/>
    </location>
</feature>
<evidence type="ECO:0000313" key="6">
    <source>
        <dbReference type="Proteomes" id="UP000283387"/>
    </source>
</evidence>
<dbReference type="Proteomes" id="UP000283387">
    <property type="component" value="Unassembled WGS sequence"/>
</dbReference>
<dbReference type="GO" id="GO:0004467">
    <property type="term" value="F:long-chain fatty acid-CoA ligase activity"/>
    <property type="evidence" value="ECO:0007669"/>
    <property type="project" value="UniProtKB-EC"/>
</dbReference>
<organism evidence="5 6">
    <name type="scientific">Mangrovibacterium diazotrophicum</name>
    <dbReference type="NCBI Taxonomy" id="1261403"/>
    <lineage>
        <taxon>Bacteria</taxon>
        <taxon>Pseudomonadati</taxon>
        <taxon>Bacteroidota</taxon>
        <taxon>Bacteroidia</taxon>
        <taxon>Marinilabiliales</taxon>
        <taxon>Prolixibacteraceae</taxon>
        <taxon>Mangrovibacterium</taxon>
    </lineage>
</organism>
<dbReference type="InterPro" id="IPR045851">
    <property type="entry name" value="AMP-bd_C_sf"/>
</dbReference>
<comment type="caution">
    <text evidence="5">The sequence shown here is derived from an EMBL/GenBank/DDBJ whole genome shotgun (WGS) entry which is preliminary data.</text>
</comment>
<protein>
    <submittedName>
        <fullName evidence="5">Long-chain acyl-CoA synthetase</fullName>
    </submittedName>
</protein>
<evidence type="ECO:0000313" key="5">
    <source>
        <dbReference type="EMBL" id="RKD92518.1"/>
    </source>
</evidence>
<dbReference type="GO" id="GO:0016020">
    <property type="term" value="C:membrane"/>
    <property type="evidence" value="ECO:0007669"/>
    <property type="project" value="TreeGrafter"/>
</dbReference>
<dbReference type="InterPro" id="IPR042099">
    <property type="entry name" value="ANL_N_sf"/>
</dbReference>
<keyword evidence="6" id="KW-1185">Reference proteome</keyword>
<keyword evidence="1" id="KW-0547">Nucleotide-binding</keyword>
<evidence type="ECO:0000256" key="1">
    <source>
        <dbReference type="ARBA" id="ARBA00022741"/>
    </source>
</evidence>
<comment type="catalytic activity">
    <reaction evidence="3">
        <text>a long-chain fatty acid + ATP + CoA = a long-chain fatty acyl-CoA + AMP + diphosphate</text>
        <dbReference type="Rhea" id="RHEA:15421"/>
        <dbReference type="ChEBI" id="CHEBI:30616"/>
        <dbReference type="ChEBI" id="CHEBI:33019"/>
        <dbReference type="ChEBI" id="CHEBI:57287"/>
        <dbReference type="ChEBI" id="CHEBI:57560"/>
        <dbReference type="ChEBI" id="CHEBI:83139"/>
        <dbReference type="ChEBI" id="CHEBI:456215"/>
        <dbReference type="EC" id="6.2.1.3"/>
    </reaction>
    <physiologicalReaction direction="left-to-right" evidence="3">
        <dbReference type="Rhea" id="RHEA:15422"/>
    </physiologicalReaction>
</comment>